<proteinExistence type="predicted"/>
<evidence type="ECO:0000313" key="2">
    <source>
        <dbReference type="Proteomes" id="UP000622017"/>
    </source>
</evidence>
<keyword evidence="1" id="KW-0540">Nuclease</keyword>
<evidence type="ECO:0000313" key="1">
    <source>
        <dbReference type="EMBL" id="MBC6612503.1"/>
    </source>
</evidence>
<dbReference type="Proteomes" id="UP000622017">
    <property type="component" value="Unassembled WGS sequence"/>
</dbReference>
<name>A0ABR7MN44_9BACT</name>
<keyword evidence="2" id="KW-1185">Reference proteome</keyword>
<keyword evidence="1" id="KW-0255">Endonuclease</keyword>
<dbReference type="PANTHER" id="PTHR36558:SF1">
    <property type="entry name" value="RESTRICTION ENDONUCLEASE DOMAIN-CONTAINING PROTEIN-RELATED"/>
    <property type="match status" value="1"/>
</dbReference>
<dbReference type="PANTHER" id="PTHR36558">
    <property type="entry name" value="GLR1098 PROTEIN"/>
    <property type="match status" value="1"/>
</dbReference>
<protein>
    <submittedName>
        <fullName evidence="1">Uma2 family endonuclease</fullName>
    </submittedName>
</protein>
<gene>
    <name evidence="1" type="ORF">H8B15_16390</name>
</gene>
<organism evidence="1 2">
    <name type="scientific">Hymenobacter citatus</name>
    <dbReference type="NCBI Taxonomy" id="2763506"/>
    <lineage>
        <taxon>Bacteria</taxon>
        <taxon>Pseudomonadati</taxon>
        <taxon>Bacteroidota</taxon>
        <taxon>Cytophagia</taxon>
        <taxon>Cytophagales</taxon>
        <taxon>Hymenobacteraceae</taxon>
        <taxon>Hymenobacter</taxon>
    </lineage>
</organism>
<comment type="caution">
    <text evidence="1">The sequence shown here is derived from an EMBL/GenBank/DDBJ whole genome shotgun (WGS) entry which is preliminary data.</text>
</comment>
<accession>A0ABR7MN44</accession>
<dbReference type="GO" id="GO:0004519">
    <property type="term" value="F:endonuclease activity"/>
    <property type="evidence" value="ECO:0007669"/>
    <property type="project" value="UniProtKB-KW"/>
</dbReference>
<keyword evidence="1" id="KW-0378">Hydrolase</keyword>
<sequence>MRHGYYRGEVFVMSDTNGTHNIISVTSLQLGLRGRGCRVHDENVRIAIAEGELCTYPDVMVIYRPDDSPDRNMVHQPVI</sequence>
<reference evidence="1 2" key="1">
    <citation type="submission" date="2020-08" db="EMBL/GenBank/DDBJ databases">
        <title>Hymenobacter sp.</title>
        <authorList>
            <person name="Kim M.K."/>
        </authorList>
    </citation>
    <scope>NUCLEOTIDE SEQUENCE [LARGE SCALE GENOMIC DNA]</scope>
    <source>
        <strain evidence="1 2">BT507</strain>
    </source>
</reference>
<dbReference type="EMBL" id="JACSCY010000015">
    <property type="protein sequence ID" value="MBC6612503.1"/>
    <property type="molecule type" value="Genomic_DNA"/>
</dbReference>